<evidence type="ECO:0000313" key="8">
    <source>
        <dbReference type="Proteomes" id="UP001152607"/>
    </source>
</evidence>
<dbReference type="SUPFAM" id="SSF54495">
    <property type="entry name" value="UBC-like"/>
    <property type="match status" value="1"/>
</dbReference>
<proteinExistence type="predicted"/>
<feature type="domain" description="RING-type" evidence="5">
    <location>
        <begin position="166"/>
        <end position="195"/>
    </location>
</feature>
<organism evidence="7 8">
    <name type="scientific">Periconia digitata</name>
    <dbReference type="NCBI Taxonomy" id="1303443"/>
    <lineage>
        <taxon>Eukaryota</taxon>
        <taxon>Fungi</taxon>
        <taxon>Dikarya</taxon>
        <taxon>Ascomycota</taxon>
        <taxon>Pezizomycotina</taxon>
        <taxon>Dothideomycetes</taxon>
        <taxon>Pleosporomycetidae</taxon>
        <taxon>Pleosporales</taxon>
        <taxon>Massarineae</taxon>
        <taxon>Periconiaceae</taxon>
        <taxon>Periconia</taxon>
    </lineage>
</organism>
<dbReference type="Pfam" id="PF05773">
    <property type="entry name" value="RWD"/>
    <property type="match status" value="1"/>
</dbReference>
<reference evidence="7" key="1">
    <citation type="submission" date="2023-01" db="EMBL/GenBank/DDBJ databases">
        <authorList>
            <person name="Van Ghelder C."/>
            <person name="Rancurel C."/>
        </authorList>
    </citation>
    <scope>NUCLEOTIDE SEQUENCE</scope>
    <source>
        <strain evidence="7">CNCM I-4278</strain>
    </source>
</reference>
<dbReference type="InterPro" id="IPR017907">
    <property type="entry name" value="Znf_RING_CS"/>
</dbReference>
<gene>
    <name evidence="7" type="ORF">PDIGIT_LOCUS1864</name>
</gene>
<evidence type="ECO:0000313" key="7">
    <source>
        <dbReference type="EMBL" id="CAI6274623.1"/>
    </source>
</evidence>
<dbReference type="AlphaFoldDB" id="A0A9W4U5P0"/>
<dbReference type="GO" id="GO:0008270">
    <property type="term" value="F:zinc ion binding"/>
    <property type="evidence" value="ECO:0007669"/>
    <property type="project" value="UniProtKB-KW"/>
</dbReference>
<keyword evidence="3" id="KW-0862">Zinc</keyword>
<evidence type="ECO:0000259" key="6">
    <source>
        <dbReference type="PROSITE" id="PS50908"/>
    </source>
</evidence>
<evidence type="ECO:0008006" key="9">
    <source>
        <dbReference type="Google" id="ProtNLM"/>
    </source>
</evidence>
<dbReference type="InterPro" id="IPR016135">
    <property type="entry name" value="UBQ-conjugating_enzyme/RWD"/>
</dbReference>
<name>A0A9W4U5P0_9PLEO</name>
<dbReference type="InterPro" id="IPR006575">
    <property type="entry name" value="RWD_dom"/>
</dbReference>
<keyword evidence="2 4" id="KW-0863">Zinc-finger</keyword>
<evidence type="ECO:0000256" key="1">
    <source>
        <dbReference type="ARBA" id="ARBA00022723"/>
    </source>
</evidence>
<dbReference type="InterPro" id="IPR013083">
    <property type="entry name" value="Znf_RING/FYVE/PHD"/>
</dbReference>
<feature type="domain" description="RWD" evidence="6">
    <location>
        <begin position="19"/>
        <end position="131"/>
    </location>
</feature>
<accession>A0A9W4U5P0</accession>
<evidence type="ECO:0000256" key="2">
    <source>
        <dbReference type="ARBA" id="ARBA00022771"/>
    </source>
</evidence>
<evidence type="ECO:0000259" key="5">
    <source>
        <dbReference type="PROSITE" id="PS50089"/>
    </source>
</evidence>
<protein>
    <recommendedName>
        <fullName evidence="9">RWD domain-containing protein</fullName>
    </recommendedName>
</protein>
<evidence type="ECO:0000256" key="4">
    <source>
        <dbReference type="PROSITE-ProRule" id="PRU00175"/>
    </source>
</evidence>
<keyword evidence="1" id="KW-0479">Metal-binding</keyword>
<dbReference type="OrthoDB" id="1431934at2759"/>
<dbReference type="PROSITE" id="PS00518">
    <property type="entry name" value="ZF_RING_1"/>
    <property type="match status" value="1"/>
</dbReference>
<comment type="caution">
    <text evidence="7">The sequence shown here is derived from an EMBL/GenBank/DDBJ whole genome shotgun (WGS) entry which is preliminary data.</text>
</comment>
<evidence type="ECO:0000256" key="3">
    <source>
        <dbReference type="ARBA" id="ARBA00022833"/>
    </source>
</evidence>
<dbReference type="PROSITE" id="PS50089">
    <property type="entry name" value="ZF_RING_2"/>
    <property type="match status" value="1"/>
</dbReference>
<keyword evidence="8" id="KW-1185">Reference proteome</keyword>
<dbReference type="EMBL" id="CAOQHR010000001">
    <property type="protein sequence ID" value="CAI6274623.1"/>
    <property type="molecule type" value="Genomic_DNA"/>
</dbReference>
<dbReference type="Gene3D" id="3.10.110.10">
    <property type="entry name" value="Ubiquitin Conjugating Enzyme"/>
    <property type="match status" value="1"/>
</dbReference>
<dbReference type="PROSITE" id="PS50908">
    <property type="entry name" value="RWD"/>
    <property type="match status" value="1"/>
</dbReference>
<dbReference type="SUPFAM" id="SSF57850">
    <property type="entry name" value="RING/U-box"/>
    <property type="match status" value="1"/>
</dbReference>
<dbReference type="CDD" id="cd23820">
    <property type="entry name" value="RWD_RNF14"/>
    <property type="match status" value="1"/>
</dbReference>
<sequence length="208" mass="23862">MNIEVHSINTDNMTDTRTKELELLSHTWPEITITQDSAVLELPLELQNPIEIVRGNKKHSISHLPPLIISITLPEGYPEKLPPTVEISHVVLRNDAITKLKKRAAFVWEVYERVPILSVYLSDVMEFLDNHFDPDYINISNNNLEQVVAFDLQVKQEAFNKQSHECELCLEPKAGSDCYQTQDCGHVFCLECLRECFTFHIESSGTRL</sequence>
<dbReference type="Gene3D" id="3.30.40.10">
    <property type="entry name" value="Zinc/RING finger domain, C3HC4 (zinc finger)"/>
    <property type="match status" value="1"/>
</dbReference>
<dbReference type="InterPro" id="IPR001841">
    <property type="entry name" value="Znf_RING"/>
</dbReference>
<dbReference type="Proteomes" id="UP001152607">
    <property type="component" value="Unassembled WGS sequence"/>
</dbReference>